<comment type="subcellular location">
    <subcellularLocation>
        <location evidence="1">Cell envelope</location>
    </subcellularLocation>
</comment>
<feature type="domain" description="YknX-like beta-barrel" evidence="7">
    <location>
        <begin position="245"/>
        <end position="315"/>
    </location>
</feature>
<dbReference type="SUPFAM" id="SSF111369">
    <property type="entry name" value="HlyD-like secretion proteins"/>
    <property type="match status" value="1"/>
</dbReference>
<keyword evidence="5" id="KW-0812">Transmembrane</keyword>
<dbReference type="InterPro" id="IPR058636">
    <property type="entry name" value="Beta-barrel_YknX"/>
</dbReference>
<feature type="region of interest" description="Disordered" evidence="4">
    <location>
        <begin position="342"/>
        <end position="366"/>
    </location>
</feature>
<dbReference type="PANTHER" id="PTHR32347:SF14">
    <property type="entry name" value="EFFLUX SYSTEM COMPONENT YKNX-RELATED"/>
    <property type="match status" value="1"/>
</dbReference>
<dbReference type="Pfam" id="PF25917">
    <property type="entry name" value="BSH_RND"/>
    <property type="match status" value="1"/>
</dbReference>
<dbReference type="GO" id="GO:0016020">
    <property type="term" value="C:membrane"/>
    <property type="evidence" value="ECO:0007669"/>
    <property type="project" value="InterPro"/>
</dbReference>
<dbReference type="InterPro" id="IPR050465">
    <property type="entry name" value="UPF0194_transport"/>
</dbReference>
<keyword evidence="5" id="KW-1133">Transmembrane helix</keyword>
<comment type="caution">
    <text evidence="8">The sequence shown here is derived from an EMBL/GenBank/DDBJ whole genome shotgun (WGS) entry which is preliminary data.</text>
</comment>
<dbReference type="Gene3D" id="2.40.50.100">
    <property type="match status" value="1"/>
</dbReference>
<feature type="domain" description="Multidrug resistance protein MdtA-like barrel-sandwich hybrid" evidence="6">
    <location>
        <begin position="73"/>
        <end position="228"/>
    </location>
</feature>
<sequence>MNDSLLKDLNSYKGGKKSYKYWVLLILVIFIALMVYIFLPQNEDLKPKYNTQKAQIGDLKVIVSASGNLSPTNSVEIGIEVSGTIKEIFVDYNDEVTIGQVLAKIDTTKLEASVESSKASLAISKANLNESEVNLKNKKLIFDRTKKMFESSGGKFPSQNEYDDTLFAYEVALASVKASKAKVLQSESDLKNNLQNLDKASVKSSINGIVLNREVEVGQTLAATMSAPKLFTLAKDLSNMDLIVNIDEADVADIKDGLDVLFTVDAYANKEFKGKIKQVRLNPITTNGVVTYETVVSVTNDDLLLKPGMTANAKIVTKNLENQLLVPNSAFRFKPIVQVDKKAPNLGSPSRFRPSSKSESSKSNDGMMSLYILENNEPKEIKVKIISSNTQQTAVSSKSLKQDDEIITSMKSKNAK</sequence>
<keyword evidence="5" id="KW-0472">Membrane</keyword>
<evidence type="ECO:0000256" key="2">
    <source>
        <dbReference type="ARBA" id="ARBA00009477"/>
    </source>
</evidence>
<evidence type="ECO:0000256" key="5">
    <source>
        <dbReference type="SAM" id="Phobius"/>
    </source>
</evidence>
<dbReference type="Proteomes" id="UP000093281">
    <property type="component" value="Unassembled WGS sequence"/>
</dbReference>
<dbReference type="Gene3D" id="2.40.30.170">
    <property type="match status" value="1"/>
</dbReference>
<dbReference type="GO" id="GO:0022857">
    <property type="term" value="F:transmembrane transporter activity"/>
    <property type="evidence" value="ECO:0007669"/>
    <property type="project" value="InterPro"/>
</dbReference>
<dbReference type="InterPro" id="IPR058625">
    <property type="entry name" value="MdtA-like_BSH"/>
</dbReference>
<feature type="compositionally biased region" description="Low complexity" evidence="4">
    <location>
        <begin position="348"/>
        <end position="363"/>
    </location>
</feature>
<dbReference type="EMBL" id="LCUJ01000005">
    <property type="protein sequence ID" value="OCL98590.1"/>
    <property type="molecule type" value="Genomic_DNA"/>
</dbReference>
<comment type="similarity">
    <text evidence="2">Belongs to the membrane fusion protein (MFP) (TC 8.A.1) family.</text>
</comment>
<name>A0A1C0B645_9BACT</name>
<evidence type="ECO:0000313" key="9">
    <source>
        <dbReference type="Proteomes" id="UP000093281"/>
    </source>
</evidence>
<proteinExistence type="inferred from homology"/>
<dbReference type="PANTHER" id="PTHR32347">
    <property type="entry name" value="EFFLUX SYSTEM COMPONENT YKNX-RELATED"/>
    <property type="match status" value="1"/>
</dbReference>
<protein>
    <submittedName>
        <fullName evidence="8">Macrolide export protein MacA</fullName>
    </submittedName>
</protein>
<dbReference type="Gene3D" id="1.10.287.470">
    <property type="entry name" value="Helix hairpin bin"/>
    <property type="match status" value="1"/>
</dbReference>
<dbReference type="PATRIC" id="fig|544718.43.peg.1889"/>
<organism evidence="8 9">
    <name type="scientific">Aliarcobacter thereius</name>
    <dbReference type="NCBI Taxonomy" id="544718"/>
    <lineage>
        <taxon>Bacteria</taxon>
        <taxon>Pseudomonadati</taxon>
        <taxon>Campylobacterota</taxon>
        <taxon>Epsilonproteobacteria</taxon>
        <taxon>Campylobacterales</taxon>
        <taxon>Arcobacteraceae</taxon>
        <taxon>Aliarcobacter</taxon>
    </lineage>
</organism>
<evidence type="ECO:0000313" key="8">
    <source>
        <dbReference type="EMBL" id="OCL98590.1"/>
    </source>
</evidence>
<feature type="transmembrane region" description="Helical" evidence="5">
    <location>
        <begin position="21"/>
        <end position="39"/>
    </location>
</feature>
<dbReference type="STRING" id="544718.AAX25_01925"/>
<dbReference type="RefSeq" id="WP_066177368.1">
    <property type="nucleotide sequence ID" value="NZ_LCUJ01000005.1"/>
</dbReference>
<evidence type="ECO:0000256" key="1">
    <source>
        <dbReference type="ARBA" id="ARBA00004196"/>
    </source>
</evidence>
<dbReference type="AlphaFoldDB" id="A0A1C0B645"/>
<dbReference type="OrthoDB" id="9784484at2"/>
<evidence type="ECO:0000259" key="6">
    <source>
        <dbReference type="Pfam" id="PF25917"/>
    </source>
</evidence>
<dbReference type="InterPro" id="IPR006143">
    <property type="entry name" value="RND_pump_MFP"/>
</dbReference>
<evidence type="ECO:0000256" key="3">
    <source>
        <dbReference type="ARBA" id="ARBA00023054"/>
    </source>
</evidence>
<evidence type="ECO:0000256" key="4">
    <source>
        <dbReference type="SAM" id="MobiDB-lite"/>
    </source>
</evidence>
<dbReference type="NCBIfam" id="TIGR01730">
    <property type="entry name" value="RND_mfp"/>
    <property type="match status" value="1"/>
</dbReference>
<gene>
    <name evidence="8" type="primary">macA</name>
    <name evidence="8" type="ORF">AAX29_01503</name>
</gene>
<accession>A0A1C0B645</accession>
<evidence type="ECO:0000259" key="7">
    <source>
        <dbReference type="Pfam" id="PF25990"/>
    </source>
</evidence>
<dbReference type="Pfam" id="PF25990">
    <property type="entry name" value="Beta-barrel_YknX"/>
    <property type="match status" value="1"/>
</dbReference>
<keyword evidence="3" id="KW-0175">Coiled coil</keyword>
<reference evidence="9" key="1">
    <citation type="submission" date="2015-05" db="EMBL/GenBank/DDBJ databases">
        <authorList>
            <person name="Rovetto F."/>
            <person name="Cocolin L."/>
            <person name="Illeghems K."/>
            <person name="Van Nieuwerburgh F."/>
            <person name="Houf K."/>
        </authorList>
    </citation>
    <scope>NUCLEOTIDE SEQUENCE [LARGE SCALE GENOMIC DNA]</scope>
    <source>
        <strain evidence="9">DU22</strain>
    </source>
</reference>
<dbReference type="GO" id="GO:0030313">
    <property type="term" value="C:cell envelope"/>
    <property type="evidence" value="ECO:0007669"/>
    <property type="project" value="UniProtKB-SubCell"/>
</dbReference>